<evidence type="ECO:0000313" key="1">
    <source>
        <dbReference type="EMBL" id="KAA1111653.1"/>
    </source>
</evidence>
<comment type="caution">
    <text evidence="1">The sequence shown here is derived from an EMBL/GenBank/DDBJ whole genome shotgun (WGS) entry which is preliminary data.</text>
</comment>
<proteinExistence type="predicted"/>
<keyword evidence="2" id="KW-1185">Reference proteome</keyword>
<sequence length="99" mass="10376">MAAWADAAMVGGTDSDCSLPGGLCTAGVVRQSASRVPCNLWQPSASRRACRAGRAPVRAVPRSRSDPAAKVRAVFPGSARIRVQSVLQFMRIPPDPASD</sequence>
<dbReference type="EMBL" id="VSWC01000016">
    <property type="protein sequence ID" value="KAA1111653.1"/>
    <property type="molecule type" value="Genomic_DNA"/>
</dbReference>
<dbReference type="Proteomes" id="UP000324748">
    <property type="component" value="Unassembled WGS sequence"/>
</dbReference>
<evidence type="ECO:0000313" key="2">
    <source>
        <dbReference type="Proteomes" id="UP000324748"/>
    </source>
</evidence>
<name>A0A5B0QFD1_PUCGR</name>
<organism evidence="1 2">
    <name type="scientific">Puccinia graminis f. sp. tritici</name>
    <dbReference type="NCBI Taxonomy" id="56615"/>
    <lineage>
        <taxon>Eukaryota</taxon>
        <taxon>Fungi</taxon>
        <taxon>Dikarya</taxon>
        <taxon>Basidiomycota</taxon>
        <taxon>Pucciniomycotina</taxon>
        <taxon>Pucciniomycetes</taxon>
        <taxon>Pucciniales</taxon>
        <taxon>Pucciniaceae</taxon>
        <taxon>Puccinia</taxon>
    </lineage>
</organism>
<accession>A0A5B0QFD1</accession>
<reference evidence="1 2" key="1">
    <citation type="submission" date="2019-05" db="EMBL/GenBank/DDBJ databases">
        <title>Emergence of the Ug99 lineage of the wheat stem rust pathogen through somatic hybridization.</title>
        <authorList>
            <person name="Li F."/>
            <person name="Upadhyaya N.M."/>
            <person name="Sperschneider J."/>
            <person name="Matny O."/>
            <person name="Nguyen-Phuc H."/>
            <person name="Mago R."/>
            <person name="Raley C."/>
            <person name="Miller M.E."/>
            <person name="Silverstein K.A.T."/>
            <person name="Henningsen E."/>
            <person name="Hirsch C.D."/>
            <person name="Visser B."/>
            <person name="Pretorius Z.A."/>
            <person name="Steffenson B.J."/>
            <person name="Schwessinger B."/>
            <person name="Dodds P.N."/>
            <person name="Figueroa M."/>
        </authorList>
    </citation>
    <scope>NUCLEOTIDE SEQUENCE [LARGE SCALE GENOMIC DNA]</scope>
    <source>
        <strain evidence="1">21-0</strain>
    </source>
</reference>
<gene>
    <name evidence="1" type="ORF">PGT21_007476</name>
</gene>
<protein>
    <submittedName>
        <fullName evidence="1">Uncharacterized protein</fullName>
    </submittedName>
</protein>
<dbReference type="AlphaFoldDB" id="A0A5B0QFD1"/>